<dbReference type="InterPro" id="IPR050490">
    <property type="entry name" value="Bact_solute-bd_prot1"/>
</dbReference>
<reference evidence="2 3" key="1">
    <citation type="submission" date="2021-03" db="EMBL/GenBank/DDBJ databases">
        <title>Paenibacillus artemisicola MWE-103 whole genome sequence.</title>
        <authorList>
            <person name="Ham Y.J."/>
        </authorList>
    </citation>
    <scope>NUCLEOTIDE SEQUENCE [LARGE SCALE GENOMIC DNA]</scope>
    <source>
        <strain evidence="2 3">MWE-103</strain>
    </source>
</reference>
<dbReference type="SUPFAM" id="SSF53850">
    <property type="entry name" value="Periplasmic binding protein-like II"/>
    <property type="match status" value="1"/>
</dbReference>
<evidence type="ECO:0000313" key="2">
    <source>
        <dbReference type="EMBL" id="MBO7745906.1"/>
    </source>
</evidence>
<evidence type="ECO:0000256" key="1">
    <source>
        <dbReference type="ARBA" id="ARBA00022729"/>
    </source>
</evidence>
<protein>
    <submittedName>
        <fullName evidence="2">Extracellular solute-binding protein</fullName>
    </submittedName>
</protein>
<proteinExistence type="predicted"/>
<keyword evidence="3" id="KW-1185">Reference proteome</keyword>
<dbReference type="Proteomes" id="UP000670947">
    <property type="component" value="Unassembled WGS sequence"/>
</dbReference>
<dbReference type="PANTHER" id="PTHR43649">
    <property type="entry name" value="ARABINOSE-BINDING PROTEIN-RELATED"/>
    <property type="match status" value="1"/>
</dbReference>
<sequence length="566" mass="63259">MTKEASVLRTKKRSAQWFGLILATVLLLTACGNDGGGNGGGAANGGNAGNGGGESSGKAVTLDTFISVSPRIEDIYTNDVTKAVESKLNIKFKFDATPSANAADKKKLILASGDYPAIFLSGDFTQAEQISYGKQGILQPLNDLIDKYGNEIKRAFAEDKDLQAAITAPDGNIYALPHINDCFHCWYSQKLWIDQTWLDKLGLKMPTTTDEYYEVLKAFKTQDPNGNGKADEIPLSGAFNTWHGIPSNFLMNAFIYDNDEDFFFMKDGKVQLAANQPEWRQGLTYINKLFSEGLIDKEAFTQNNDQMAQVGNKEGDNVSGSVAAGHIGMYFSLAEGQNRHKEYVTVAPLKGPGGVAYAGYYKAYGNGQFAITNKATEEQAIAAIKMADYMYSEEFAIMNEYGLEGKYWTKAQPGEKDVHGKQAKYTLKPEYWNLSTTFNDNWDQMGITRRTRAIRESWTAPADMMSQQGYEFRLFTETAKNYENRQPEETFPLTIFMDENDANEAIMLRTQINEYVRSNMAQFVTGSKKLTDGEWDGYVKGFDGLNLKKYLEIYQKAYDTQKQKQQ</sequence>
<gene>
    <name evidence="2" type="ORF">I8J29_16995</name>
</gene>
<organism evidence="2 3">
    <name type="scientific">Paenibacillus artemisiicola</name>
    <dbReference type="NCBI Taxonomy" id="1172618"/>
    <lineage>
        <taxon>Bacteria</taxon>
        <taxon>Bacillati</taxon>
        <taxon>Bacillota</taxon>
        <taxon>Bacilli</taxon>
        <taxon>Bacillales</taxon>
        <taxon>Paenibacillaceae</taxon>
        <taxon>Paenibacillus</taxon>
    </lineage>
</organism>
<keyword evidence="1" id="KW-0732">Signal</keyword>
<dbReference type="PANTHER" id="PTHR43649:SF33">
    <property type="entry name" value="POLYGALACTURONAN_RHAMNOGALACTURONAN-BINDING PROTEIN YTCQ"/>
    <property type="match status" value="1"/>
</dbReference>
<comment type="caution">
    <text evidence="2">The sequence shown here is derived from an EMBL/GenBank/DDBJ whole genome shotgun (WGS) entry which is preliminary data.</text>
</comment>
<dbReference type="EMBL" id="JAGGDJ010000013">
    <property type="protein sequence ID" value="MBO7745906.1"/>
    <property type="molecule type" value="Genomic_DNA"/>
</dbReference>
<name>A0ABS3WC46_9BACL</name>
<accession>A0ABS3WC46</accession>
<dbReference type="Gene3D" id="3.40.190.10">
    <property type="entry name" value="Periplasmic binding protein-like II"/>
    <property type="match status" value="2"/>
</dbReference>
<dbReference type="PROSITE" id="PS51257">
    <property type="entry name" value="PROKAR_LIPOPROTEIN"/>
    <property type="match status" value="1"/>
</dbReference>
<evidence type="ECO:0000313" key="3">
    <source>
        <dbReference type="Proteomes" id="UP000670947"/>
    </source>
</evidence>